<dbReference type="CDD" id="cd17574">
    <property type="entry name" value="REC_OmpR"/>
    <property type="match status" value="1"/>
</dbReference>
<dbReference type="PANTHER" id="PTHR48111:SF73">
    <property type="entry name" value="ALKALINE PHOSPHATASE SYNTHESIS TRANSCRIPTIONAL REGULATORY PROTEIN PHOP"/>
    <property type="match status" value="1"/>
</dbReference>
<evidence type="ECO:0000256" key="2">
    <source>
        <dbReference type="ARBA" id="ARBA00023012"/>
    </source>
</evidence>
<evidence type="ECO:0000313" key="10">
    <source>
        <dbReference type="EMBL" id="OMD36641.1"/>
    </source>
</evidence>
<feature type="DNA-binding region" description="OmpR/PhoB-type" evidence="7">
    <location>
        <begin position="125"/>
        <end position="225"/>
    </location>
</feature>
<keyword evidence="4 7" id="KW-0238">DNA-binding</keyword>
<dbReference type="GO" id="GO:0005829">
    <property type="term" value="C:cytosol"/>
    <property type="evidence" value="ECO:0007669"/>
    <property type="project" value="TreeGrafter"/>
</dbReference>
<accession>A0A1R0XNF3</accession>
<dbReference type="Proteomes" id="UP000187439">
    <property type="component" value="Unassembled WGS sequence"/>
</dbReference>
<evidence type="ECO:0000256" key="1">
    <source>
        <dbReference type="ARBA" id="ARBA00022553"/>
    </source>
</evidence>
<dbReference type="InterPro" id="IPR001867">
    <property type="entry name" value="OmpR/PhoB-type_DNA-bd"/>
</dbReference>
<dbReference type="InterPro" id="IPR001789">
    <property type="entry name" value="Sig_transdc_resp-reg_receiver"/>
</dbReference>
<dbReference type="Pfam" id="PF00486">
    <property type="entry name" value="Trans_reg_C"/>
    <property type="match status" value="1"/>
</dbReference>
<evidence type="ECO:0000313" key="11">
    <source>
        <dbReference type="Proteomes" id="UP000187439"/>
    </source>
</evidence>
<dbReference type="Pfam" id="PF00072">
    <property type="entry name" value="Response_reg"/>
    <property type="match status" value="1"/>
</dbReference>
<evidence type="ECO:0000256" key="4">
    <source>
        <dbReference type="ARBA" id="ARBA00023125"/>
    </source>
</evidence>
<name>A0A1R0XNF3_9BACL</name>
<feature type="domain" description="Response regulatory" evidence="8">
    <location>
        <begin position="3"/>
        <end position="116"/>
    </location>
</feature>
<dbReference type="OrthoDB" id="9790442at2"/>
<dbReference type="CDD" id="cd00383">
    <property type="entry name" value="trans_reg_C"/>
    <property type="match status" value="1"/>
</dbReference>
<dbReference type="EMBL" id="MPTC01000028">
    <property type="protein sequence ID" value="OMD36641.1"/>
    <property type="molecule type" value="Genomic_DNA"/>
</dbReference>
<keyword evidence="5" id="KW-0804">Transcription</keyword>
<evidence type="ECO:0000256" key="3">
    <source>
        <dbReference type="ARBA" id="ARBA00023015"/>
    </source>
</evidence>
<dbReference type="InterPro" id="IPR016032">
    <property type="entry name" value="Sig_transdc_resp-reg_C-effctor"/>
</dbReference>
<dbReference type="PROSITE" id="PS51755">
    <property type="entry name" value="OMPR_PHOB"/>
    <property type="match status" value="1"/>
</dbReference>
<dbReference type="InterPro" id="IPR036388">
    <property type="entry name" value="WH-like_DNA-bd_sf"/>
</dbReference>
<dbReference type="SMART" id="SM00448">
    <property type="entry name" value="REC"/>
    <property type="match status" value="1"/>
</dbReference>
<dbReference type="InterPro" id="IPR011006">
    <property type="entry name" value="CheY-like_superfamily"/>
</dbReference>
<comment type="caution">
    <text evidence="10">The sequence shown here is derived from an EMBL/GenBank/DDBJ whole genome shotgun (WGS) entry which is preliminary data.</text>
</comment>
<dbReference type="SMART" id="SM00862">
    <property type="entry name" value="Trans_reg_C"/>
    <property type="match status" value="1"/>
</dbReference>
<keyword evidence="2" id="KW-0902">Two-component regulatory system</keyword>
<feature type="modified residue" description="4-aspartylphosphate" evidence="6">
    <location>
        <position position="52"/>
    </location>
</feature>
<dbReference type="InterPro" id="IPR039420">
    <property type="entry name" value="WalR-like"/>
</dbReference>
<keyword evidence="1 6" id="KW-0597">Phosphoprotein</keyword>
<dbReference type="PANTHER" id="PTHR48111">
    <property type="entry name" value="REGULATOR OF RPOS"/>
    <property type="match status" value="1"/>
</dbReference>
<dbReference type="GO" id="GO:0006355">
    <property type="term" value="P:regulation of DNA-templated transcription"/>
    <property type="evidence" value="ECO:0007669"/>
    <property type="project" value="InterPro"/>
</dbReference>
<dbReference type="RefSeq" id="WP_076120934.1">
    <property type="nucleotide sequence ID" value="NZ_MPTC01000028.1"/>
</dbReference>
<proteinExistence type="predicted"/>
<dbReference type="SUPFAM" id="SSF52172">
    <property type="entry name" value="CheY-like"/>
    <property type="match status" value="1"/>
</dbReference>
<evidence type="ECO:0000256" key="7">
    <source>
        <dbReference type="PROSITE-ProRule" id="PRU01091"/>
    </source>
</evidence>
<dbReference type="Gene3D" id="6.10.250.690">
    <property type="match status" value="1"/>
</dbReference>
<dbReference type="Gene3D" id="3.40.50.2300">
    <property type="match status" value="1"/>
</dbReference>
<dbReference type="GO" id="GO:0000156">
    <property type="term" value="F:phosphorelay response regulator activity"/>
    <property type="evidence" value="ECO:0007669"/>
    <property type="project" value="TreeGrafter"/>
</dbReference>
<protein>
    <submittedName>
        <fullName evidence="10">DNA-binding response regulator</fullName>
    </submittedName>
</protein>
<keyword evidence="3" id="KW-0805">Transcription regulation</keyword>
<dbReference type="AlphaFoldDB" id="A0A1R0XNF3"/>
<dbReference type="GO" id="GO:0032993">
    <property type="term" value="C:protein-DNA complex"/>
    <property type="evidence" value="ECO:0007669"/>
    <property type="project" value="TreeGrafter"/>
</dbReference>
<dbReference type="PROSITE" id="PS50110">
    <property type="entry name" value="RESPONSE_REGULATORY"/>
    <property type="match status" value="1"/>
</dbReference>
<reference evidence="10 11" key="1">
    <citation type="submission" date="2016-10" db="EMBL/GenBank/DDBJ databases">
        <title>Paenibacillus species isolates.</title>
        <authorList>
            <person name="Beno S.M."/>
        </authorList>
    </citation>
    <scope>NUCLEOTIDE SEQUENCE [LARGE SCALE GENOMIC DNA]</scope>
    <source>
        <strain evidence="10 11">FSL H7-0710</strain>
    </source>
</reference>
<dbReference type="Gene3D" id="1.10.10.10">
    <property type="entry name" value="Winged helix-like DNA-binding domain superfamily/Winged helix DNA-binding domain"/>
    <property type="match status" value="1"/>
</dbReference>
<gene>
    <name evidence="10" type="ORF">BSK52_23830</name>
</gene>
<organism evidence="10 11">
    <name type="scientific">Paenibacillus odorifer</name>
    <dbReference type="NCBI Taxonomy" id="189426"/>
    <lineage>
        <taxon>Bacteria</taxon>
        <taxon>Bacillati</taxon>
        <taxon>Bacillota</taxon>
        <taxon>Bacilli</taxon>
        <taxon>Bacillales</taxon>
        <taxon>Paenibacillaceae</taxon>
        <taxon>Paenibacillus</taxon>
    </lineage>
</organism>
<evidence type="ECO:0000256" key="5">
    <source>
        <dbReference type="ARBA" id="ARBA00023163"/>
    </source>
</evidence>
<evidence type="ECO:0000256" key="6">
    <source>
        <dbReference type="PROSITE-ProRule" id="PRU00169"/>
    </source>
</evidence>
<dbReference type="SUPFAM" id="SSF46894">
    <property type="entry name" value="C-terminal effector domain of the bipartite response regulators"/>
    <property type="match status" value="1"/>
</dbReference>
<sequence>MTNILIVEDDRLLNEGLKFMLEKENFNIIQAYSYQQAASKIQDQTLGLVLLDINLPDGSGLALCQEIRRMSSIPVIFLTANDTEQDMVTGFGLGADDYIAKPFSMVVLLQRVKAVLRRTGTDGSSELFQYKDITINSAKMKVYKYGQEIKLTTNEYRLLAILTENRGQVLTRRLMLEKLWDIEGNFVDENTLSVNIRRLRAKIEDDPKDCQYIKTVFGIGYTWGD</sequence>
<dbReference type="GO" id="GO:0000976">
    <property type="term" value="F:transcription cis-regulatory region binding"/>
    <property type="evidence" value="ECO:0007669"/>
    <property type="project" value="TreeGrafter"/>
</dbReference>
<feature type="domain" description="OmpR/PhoB-type" evidence="9">
    <location>
        <begin position="125"/>
        <end position="225"/>
    </location>
</feature>
<evidence type="ECO:0000259" key="9">
    <source>
        <dbReference type="PROSITE" id="PS51755"/>
    </source>
</evidence>
<evidence type="ECO:0000259" key="8">
    <source>
        <dbReference type="PROSITE" id="PS50110"/>
    </source>
</evidence>